<evidence type="ECO:0000259" key="5">
    <source>
        <dbReference type="PROSITE" id="PS51898"/>
    </source>
</evidence>
<dbReference type="InterPro" id="IPR025166">
    <property type="entry name" value="Integrase_DNA_bind_dom"/>
</dbReference>
<dbReference type="CDD" id="cd00801">
    <property type="entry name" value="INT_P4_C"/>
    <property type="match status" value="1"/>
</dbReference>
<keyword evidence="4" id="KW-0233">DNA recombination</keyword>
<dbReference type="PANTHER" id="PTHR30629:SF6">
    <property type="entry name" value="PROPHAGE INTEGRASE INTA-RELATED"/>
    <property type="match status" value="1"/>
</dbReference>
<dbReference type="PANTHER" id="PTHR30629">
    <property type="entry name" value="PROPHAGE INTEGRASE"/>
    <property type="match status" value="1"/>
</dbReference>
<name>A0A2N7UF64_9GAMM</name>
<evidence type="ECO:0000313" key="6">
    <source>
        <dbReference type="EMBL" id="PMR79109.1"/>
    </source>
</evidence>
<evidence type="ECO:0000256" key="2">
    <source>
        <dbReference type="ARBA" id="ARBA00022908"/>
    </source>
</evidence>
<evidence type="ECO:0000256" key="1">
    <source>
        <dbReference type="ARBA" id="ARBA00008857"/>
    </source>
</evidence>
<sequence length="427" mass="47249">MPKKARELSAAEVRRLTDPGLYAVGGVAGLQLQVTKTGGRSWVLRVKIGERRRDIGLGGFPDVPLADARAKARALREQVISGIDPVETKRAARLALRAQTKRLTFDEATEKFLALKRHEFKNVKHAAQWESTLATYASPVIGKKRVDEIALADIEELLTRDNLWLAKTETAKRLRGRVEKVLDWATAGGHRTGDNPARWRGNLDARLPNPNKVATKGHHSALPIDEMPRFMHHLAAMDGSGARCLEFTILTATRTSEAKGAKWGEIDLEARLWTIPADRMKAGKEHRIPLSRPAVALLKALPRHEGTDLVFPSTRGKALSENTLTAVIKRMDGALPEGQGYRDPNTGGVVTTHGFRSTFRDWGGERTAYPGDILEMALAHTIKNKAEAAYRRGDLLEKRRRLMKDWAQFCAEGATQANVTPIRAQEG</sequence>
<dbReference type="InterPro" id="IPR011010">
    <property type="entry name" value="DNA_brk_join_enz"/>
</dbReference>
<dbReference type="GO" id="GO:0015074">
    <property type="term" value="P:DNA integration"/>
    <property type="evidence" value="ECO:0007669"/>
    <property type="project" value="UniProtKB-KW"/>
</dbReference>
<feature type="domain" description="Tyr recombinase" evidence="5">
    <location>
        <begin position="217"/>
        <end position="403"/>
    </location>
</feature>
<dbReference type="Pfam" id="PF00589">
    <property type="entry name" value="Phage_integrase"/>
    <property type="match status" value="1"/>
</dbReference>
<dbReference type="GO" id="GO:0006310">
    <property type="term" value="P:DNA recombination"/>
    <property type="evidence" value="ECO:0007669"/>
    <property type="project" value="UniProtKB-KW"/>
</dbReference>
<keyword evidence="7" id="KW-1185">Reference proteome</keyword>
<accession>A0A2N7UF64</accession>
<comment type="caution">
    <text evidence="6">The sequence shown here is derived from an EMBL/GenBank/DDBJ whole genome shotgun (WGS) entry which is preliminary data.</text>
</comment>
<dbReference type="GO" id="GO:0003677">
    <property type="term" value="F:DNA binding"/>
    <property type="evidence" value="ECO:0007669"/>
    <property type="project" value="UniProtKB-KW"/>
</dbReference>
<dbReference type="AlphaFoldDB" id="A0A2N7UF64"/>
<dbReference type="Pfam" id="PF13356">
    <property type="entry name" value="Arm-DNA-bind_3"/>
    <property type="match status" value="1"/>
</dbReference>
<dbReference type="SUPFAM" id="SSF56349">
    <property type="entry name" value="DNA breaking-rejoining enzymes"/>
    <property type="match status" value="1"/>
</dbReference>
<evidence type="ECO:0000256" key="4">
    <source>
        <dbReference type="ARBA" id="ARBA00023172"/>
    </source>
</evidence>
<keyword evidence="2" id="KW-0229">DNA integration</keyword>
<dbReference type="Gene3D" id="1.10.443.10">
    <property type="entry name" value="Intergrase catalytic core"/>
    <property type="match status" value="1"/>
</dbReference>
<proteinExistence type="inferred from homology"/>
<organism evidence="6 7">
    <name type="scientific">Halomonas urumqiensis</name>
    <dbReference type="NCBI Taxonomy" id="1684789"/>
    <lineage>
        <taxon>Bacteria</taxon>
        <taxon>Pseudomonadati</taxon>
        <taxon>Pseudomonadota</taxon>
        <taxon>Gammaproteobacteria</taxon>
        <taxon>Oceanospirillales</taxon>
        <taxon>Halomonadaceae</taxon>
        <taxon>Halomonas</taxon>
    </lineage>
</organism>
<dbReference type="Gene3D" id="1.10.150.130">
    <property type="match status" value="1"/>
</dbReference>
<dbReference type="Proteomes" id="UP000235547">
    <property type="component" value="Unassembled WGS sequence"/>
</dbReference>
<protein>
    <submittedName>
        <fullName evidence="6">Integrase</fullName>
    </submittedName>
</protein>
<dbReference type="InterPro" id="IPR053876">
    <property type="entry name" value="Phage_int_M"/>
</dbReference>
<dbReference type="RefSeq" id="WP_102588662.1">
    <property type="nucleotide sequence ID" value="NZ_PYUD01000001.1"/>
</dbReference>
<reference evidence="6 7" key="1">
    <citation type="submission" date="2018-01" db="EMBL/GenBank/DDBJ databases">
        <title>Halomonas endophytica sp. nov., isolated from storage liquid in the stems of Populus euphratica.</title>
        <authorList>
            <person name="Chen C."/>
        </authorList>
    </citation>
    <scope>NUCLEOTIDE SEQUENCE [LARGE SCALE GENOMIC DNA]</scope>
    <source>
        <strain evidence="6 7">BZ-SZ-XJ27</strain>
    </source>
</reference>
<evidence type="ECO:0000313" key="7">
    <source>
        <dbReference type="Proteomes" id="UP000235547"/>
    </source>
</evidence>
<dbReference type="InterPro" id="IPR013762">
    <property type="entry name" value="Integrase-like_cat_sf"/>
</dbReference>
<dbReference type="Gene3D" id="3.30.160.390">
    <property type="entry name" value="Integrase, DNA-binding domain"/>
    <property type="match status" value="1"/>
</dbReference>
<comment type="similarity">
    <text evidence="1">Belongs to the 'phage' integrase family.</text>
</comment>
<dbReference type="EMBL" id="PNRG01000029">
    <property type="protein sequence ID" value="PMR79109.1"/>
    <property type="molecule type" value="Genomic_DNA"/>
</dbReference>
<evidence type="ECO:0000256" key="3">
    <source>
        <dbReference type="ARBA" id="ARBA00023125"/>
    </source>
</evidence>
<dbReference type="InterPro" id="IPR050808">
    <property type="entry name" value="Phage_Integrase"/>
</dbReference>
<dbReference type="InterPro" id="IPR010998">
    <property type="entry name" value="Integrase_recombinase_N"/>
</dbReference>
<dbReference type="Pfam" id="PF22022">
    <property type="entry name" value="Phage_int_M"/>
    <property type="match status" value="1"/>
</dbReference>
<gene>
    <name evidence="6" type="ORF">C1H70_12435</name>
</gene>
<dbReference type="PROSITE" id="PS51898">
    <property type="entry name" value="TYR_RECOMBINASE"/>
    <property type="match status" value="1"/>
</dbReference>
<keyword evidence="3" id="KW-0238">DNA-binding</keyword>
<dbReference type="OrthoDB" id="9795573at2"/>
<dbReference type="InterPro" id="IPR002104">
    <property type="entry name" value="Integrase_catalytic"/>
</dbReference>
<dbReference type="InterPro" id="IPR038488">
    <property type="entry name" value="Integrase_DNA-bd_sf"/>
</dbReference>